<feature type="transmembrane region" description="Helical" evidence="1">
    <location>
        <begin position="67"/>
        <end position="86"/>
    </location>
</feature>
<proteinExistence type="predicted"/>
<keyword evidence="4" id="KW-1185">Reference proteome</keyword>
<dbReference type="Proteomes" id="UP000198925">
    <property type="component" value="Unassembled WGS sequence"/>
</dbReference>
<name>A0A1G7D134_9PROT</name>
<dbReference type="AlphaFoldDB" id="A0A1G7D134"/>
<dbReference type="Pfam" id="PF03779">
    <property type="entry name" value="SPW"/>
    <property type="match status" value="1"/>
</dbReference>
<organism evidence="3 4">
    <name type="scientific">Belnapia rosea</name>
    <dbReference type="NCBI Taxonomy" id="938405"/>
    <lineage>
        <taxon>Bacteria</taxon>
        <taxon>Pseudomonadati</taxon>
        <taxon>Pseudomonadota</taxon>
        <taxon>Alphaproteobacteria</taxon>
        <taxon>Acetobacterales</taxon>
        <taxon>Roseomonadaceae</taxon>
        <taxon>Belnapia</taxon>
    </lineage>
</organism>
<sequence length="124" mass="13052">MRFVSTRAHGVIDYVYGLVLIAAPYVLGFSGGGAAQWVSWLVGFTVIGLALLTRFEAGLIRVVPVSAHLAIDVVGGLLLAASPWLFGFVDQVWLPHVIFGLLEAGLALVTETTADEDKLASGTA</sequence>
<evidence type="ECO:0000313" key="4">
    <source>
        <dbReference type="Proteomes" id="UP000198925"/>
    </source>
</evidence>
<feature type="transmembrane region" description="Helical" evidence="1">
    <location>
        <begin position="92"/>
        <end position="109"/>
    </location>
</feature>
<keyword evidence="1" id="KW-0472">Membrane</keyword>
<protein>
    <submittedName>
        <fullName evidence="3">SPW repeat-containing protein</fullName>
    </submittedName>
</protein>
<accession>A0A1G7D134</accession>
<evidence type="ECO:0000256" key="1">
    <source>
        <dbReference type="SAM" id="Phobius"/>
    </source>
</evidence>
<dbReference type="InterPro" id="IPR005530">
    <property type="entry name" value="SPW"/>
</dbReference>
<dbReference type="EMBL" id="FMZX01000038">
    <property type="protein sequence ID" value="SDE45239.1"/>
    <property type="molecule type" value="Genomic_DNA"/>
</dbReference>
<feature type="domain" description="SPW repeat-containing integral membrane" evidence="2">
    <location>
        <begin position="9"/>
        <end position="108"/>
    </location>
</feature>
<gene>
    <name evidence="3" type="ORF">SAMN04487779_103820</name>
</gene>
<keyword evidence="1" id="KW-1133">Transmembrane helix</keyword>
<evidence type="ECO:0000313" key="3">
    <source>
        <dbReference type="EMBL" id="SDE45239.1"/>
    </source>
</evidence>
<reference evidence="3 4" key="1">
    <citation type="submission" date="2016-10" db="EMBL/GenBank/DDBJ databases">
        <authorList>
            <person name="de Groot N.N."/>
        </authorList>
    </citation>
    <scope>NUCLEOTIDE SEQUENCE [LARGE SCALE GENOMIC DNA]</scope>
    <source>
        <strain evidence="3 4">CPCC 100156</strain>
    </source>
</reference>
<feature type="transmembrane region" description="Helical" evidence="1">
    <location>
        <begin position="37"/>
        <end position="55"/>
    </location>
</feature>
<keyword evidence="1" id="KW-0812">Transmembrane</keyword>
<evidence type="ECO:0000259" key="2">
    <source>
        <dbReference type="Pfam" id="PF03779"/>
    </source>
</evidence>
<feature type="transmembrane region" description="Helical" evidence="1">
    <location>
        <begin position="12"/>
        <end position="31"/>
    </location>
</feature>